<dbReference type="PANTHER" id="PTHR47660:SF2">
    <property type="entry name" value="TRANSCRIPTION FACTOR WITH C2H2 AND ZN(2)-CYS(6) DNA BINDING DOMAIN (EUROFUNG)"/>
    <property type="match status" value="1"/>
</dbReference>
<dbReference type="Gene3D" id="4.10.240.10">
    <property type="entry name" value="Zn(2)-C6 fungal-type DNA-binding domain"/>
    <property type="match status" value="1"/>
</dbReference>
<dbReference type="InterPro" id="IPR036864">
    <property type="entry name" value="Zn2-C6_fun-type_DNA-bd_sf"/>
</dbReference>
<gene>
    <name evidence="9" type="ORF">BJY01DRAFT_262805</name>
</gene>
<evidence type="ECO:0000256" key="1">
    <source>
        <dbReference type="ARBA" id="ARBA00022723"/>
    </source>
</evidence>
<evidence type="ECO:0000259" key="8">
    <source>
        <dbReference type="PROSITE" id="PS00463"/>
    </source>
</evidence>
<keyword evidence="6" id="KW-0539">Nucleus</keyword>
<keyword evidence="10" id="KW-1185">Reference proteome</keyword>
<comment type="caution">
    <text evidence="9">The sequence shown here is derived from an EMBL/GenBank/DDBJ whole genome shotgun (WGS) entry which is preliminary data.</text>
</comment>
<keyword evidence="3" id="KW-0805">Transcription regulation</keyword>
<name>A0ABR4IBE6_9EURO</name>
<keyword evidence="2" id="KW-0862">Zinc</keyword>
<evidence type="ECO:0000256" key="2">
    <source>
        <dbReference type="ARBA" id="ARBA00022833"/>
    </source>
</evidence>
<evidence type="ECO:0000256" key="7">
    <source>
        <dbReference type="SAM" id="MobiDB-lite"/>
    </source>
</evidence>
<evidence type="ECO:0000313" key="10">
    <source>
        <dbReference type="Proteomes" id="UP001610446"/>
    </source>
</evidence>
<dbReference type="PANTHER" id="PTHR47660">
    <property type="entry name" value="TRANSCRIPTION FACTOR WITH C2H2 AND ZN(2)-CYS(6) DNA BINDING DOMAIN (EUROFUNG)-RELATED-RELATED"/>
    <property type="match status" value="1"/>
</dbReference>
<feature type="region of interest" description="Disordered" evidence="7">
    <location>
        <begin position="62"/>
        <end position="82"/>
    </location>
</feature>
<dbReference type="PROSITE" id="PS00463">
    <property type="entry name" value="ZN2_CY6_FUNGAL_1"/>
    <property type="match status" value="1"/>
</dbReference>
<dbReference type="InterPro" id="IPR001138">
    <property type="entry name" value="Zn2Cys6_DnaBD"/>
</dbReference>
<dbReference type="SUPFAM" id="SSF57701">
    <property type="entry name" value="Zn2/Cys6 DNA-binding domain"/>
    <property type="match status" value="1"/>
</dbReference>
<dbReference type="CDD" id="cd00067">
    <property type="entry name" value="GAL4"/>
    <property type="match status" value="1"/>
</dbReference>
<feature type="domain" description="Zn(2)-C6 fungal-type" evidence="8">
    <location>
        <begin position="23"/>
        <end position="50"/>
    </location>
</feature>
<reference evidence="9 10" key="1">
    <citation type="submission" date="2024-07" db="EMBL/GenBank/DDBJ databases">
        <title>Section-level genome sequencing and comparative genomics of Aspergillus sections Usti and Cavernicolus.</title>
        <authorList>
            <consortium name="Lawrence Berkeley National Laboratory"/>
            <person name="Nybo J.L."/>
            <person name="Vesth T.C."/>
            <person name="Theobald S."/>
            <person name="Frisvad J.C."/>
            <person name="Larsen T.O."/>
            <person name="Kjaerboelling I."/>
            <person name="Rothschild-Mancinelli K."/>
            <person name="Lyhne E.K."/>
            <person name="Kogle M.E."/>
            <person name="Barry K."/>
            <person name="Clum A."/>
            <person name="Na H."/>
            <person name="Ledsgaard L."/>
            <person name="Lin J."/>
            <person name="Lipzen A."/>
            <person name="Kuo A."/>
            <person name="Riley R."/>
            <person name="Mondo S."/>
            <person name="Labutti K."/>
            <person name="Haridas S."/>
            <person name="Pangalinan J."/>
            <person name="Salamov A.A."/>
            <person name="Simmons B.A."/>
            <person name="Magnuson J.K."/>
            <person name="Chen J."/>
            <person name="Drula E."/>
            <person name="Henrissat B."/>
            <person name="Wiebenga A."/>
            <person name="Lubbers R.J."/>
            <person name="Gomes A.C."/>
            <person name="Makela M.R."/>
            <person name="Stajich J."/>
            <person name="Grigoriev I.V."/>
            <person name="Mortensen U.H."/>
            <person name="De Vries R.P."/>
            <person name="Baker S.E."/>
            <person name="Andersen M.R."/>
        </authorList>
    </citation>
    <scope>NUCLEOTIDE SEQUENCE [LARGE SCALE GENOMIC DNA]</scope>
    <source>
        <strain evidence="9 10">CBS 123904</strain>
    </source>
</reference>
<accession>A0ABR4IBE6</accession>
<proteinExistence type="predicted"/>
<keyword evidence="4" id="KW-0238">DNA-binding</keyword>
<organism evidence="9 10">
    <name type="scientific">Aspergillus pseudoustus</name>
    <dbReference type="NCBI Taxonomy" id="1810923"/>
    <lineage>
        <taxon>Eukaryota</taxon>
        <taxon>Fungi</taxon>
        <taxon>Dikarya</taxon>
        <taxon>Ascomycota</taxon>
        <taxon>Pezizomycotina</taxon>
        <taxon>Eurotiomycetes</taxon>
        <taxon>Eurotiomycetidae</taxon>
        <taxon>Eurotiales</taxon>
        <taxon>Aspergillaceae</taxon>
        <taxon>Aspergillus</taxon>
        <taxon>Aspergillus subgen. Nidulantes</taxon>
    </lineage>
</organism>
<feature type="compositionally biased region" description="Polar residues" evidence="7">
    <location>
        <begin position="62"/>
        <end position="73"/>
    </location>
</feature>
<evidence type="ECO:0000256" key="4">
    <source>
        <dbReference type="ARBA" id="ARBA00023125"/>
    </source>
</evidence>
<evidence type="ECO:0000256" key="6">
    <source>
        <dbReference type="ARBA" id="ARBA00023242"/>
    </source>
</evidence>
<evidence type="ECO:0000256" key="3">
    <source>
        <dbReference type="ARBA" id="ARBA00023015"/>
    </source>
</evidence>
<sequence length="794" mass="88219">MRRSIARQRQSRPKRRGPRASQACDACAIAKARCDNNETCQRCHRRRIPCIRPWLQAGDTASTTGTYWPQHKSTNQDRAESQQASYSAALDWLAQETGRCPQELRDLSRLDADFSFSNLDGMNYLADLMMQGSSQGMPDDSLETNDMIPLFPTADADLSACCFDPSSTTLPAPSTCHSPPAQSQSPEVLQAFENTVGRWDPDLEDHRAAEEKNLSLAHDLSWNEDHLSYPPLRLSGDQMSSQARDSLLTMILNTCEPTNIARIVSAFPPAGVLDRLLHRFYTTHALDEDTWIHIPTLVSTEMPPELLAACISSAAMRSSSSAIRVFGTALHAVLHPYLFHLFEKRIARTRQIQQIQALALFIHTGFWSGSKRRMEIAAAIVGAALTMLRSGCRYRASAYTDVVPDAAESGSILDKKWRHWVEEESWKRIVFHMHIHCSQESLATGTRTPLSYGELSASFPHNRVLWMAQTADQWKETYFRLEGYQERLSQKPCLRDYLANPRSLAAIPRLFDANLARLIVLHAITAMIKDHWQSHGTTITSDELHTMRVSLAAAETSHNRLVHILENIHHTHNDTITTTRSSSLSPPENSSSLLTAELLLMHHFTPFEEIEVVAGREGPNEAKATRPLLQEWCQSNQARRAVWHAGQVIRNLRTLAGESFTEFLAVAAYQASLCLYLYGIIAPTTTTQQDMPSTSADASGVVVVVDAADSLVAQRWIRLGRGVPVLQGVQLSSSPASSPSYNMGNCPLHAGGAVLLRIREVLLAKASQKKNILPLVAGICDLILALSSSKIDQR</sequence>
<evidence type="ECO:0000256" key="5">
    <source>
        <dbReference type="ARBA" id="ARBA00023163"/>
    </source>
</evidence>
<evidence type="ECO:0000313" key="9">
    <source>
        <dbReference type="EMBL" id="KAL2824972.1"/>
    </source>
</evidence>
<dbReference type="Proteomes" id="UP001610446">
    <property type="component" value="Unassembled WGS sequence"/>
</dbReference>
<keyword evidence="5" id="KW-0804">Transcription</keyword>
<dbReference type="EMBL" id="JBFXLU010000522">
    <property type="protein sequence ID" value="KAL2824972.1"/>
    <property type="molecule type" value="Genomic_DNA"/>
</dbReference>
<keyword evidence="1" id="KW-0479">Metal-binding</keyword>
<protein>
    <recommendedName>
        <fullName evidence="8">Zn(2)-C6 fungal-type domain-containing protein</fullName>
    </recommendedName>
</protein>